<protein>
    <submittedName>
        <fullName evidence="2">Uncharacterized protein</fullName>
    </submittedName>
</protein>
<dbReference type="AlphaFoldDB" id="A0A6A6LQF1"/>
<evidence type="ECO:0000256" key="1">
    <source>
        <dbReference type="SAM" id="MobiDB-lite"/>
    </source>
</evidence>
<dbReference type="Proteomes" id="UP000467840">
    <property type="component" value="Chromosome 16"/>
</dbReference>
<feature type="region of interest" description="Disordered" evidence="1">
    <location>
        <begin position="161"/>
        <end position="185"/>
    </location>
</feature>
<organism evidence="2 3">
    <name type="scientific">Hevea brasiliensis</name>
    <name type="common">Para rubber tree</name>
    <name type="synonym">Siphonia brasiliensis</name>
    <dbReference type="NCBI Taxonomy" id="3981"/>
    <lineage>
        <taxon>Eukaryota</taxon>
        <taxon>Viridiplantae</taxon>
        <taxon>Streptophyta</taxon>
        <taxon>Embryophyta</taxon>
        <taxon>Tracheophyta</taxon>
        <taxon>Spermatophyta</taxon>
        <taxon>Magnoliopsida</taxon>
        <taxon>eudicotyledons</taxon>
        <taxon>Gunneridae</taxon>
        <taxon>Pentapetalae</taxon>
        <taxon>rosids</taxon>
        <taxon>fabids</taxon>
        <taxon>Malpighiales</taxon>
        <taxon>Euphorbiaceae</taxon>
        <taxon>Crotonoideae</taxon>
        <taxon>Micrandreae</taxon>
        <taxon>Hevea</taxon>
    </lineage>
</organism>
<reference evidence="2 3" key="1">
    <citation type="journal article" date="2020" name="Mol. Plant">
        <title>The Chromosome-Based Rubber Tree Genome Provides New Insights into Spurge Genome Evolution and Rubber Biosynthesis.</title>
        <authorList>
            <person name="Liu J."/>
            <person name="Shi C."/>
            <person name="Shi C.C."/>
            <person name="Li W."/>
            <person name="Zhang Q.J."/>
            <person name="Zhang Y."/>
            <person name="Li K."/>
            <person name="Lu H.F."/>
            <person name="Shi C."/>
            <person name="Zhu S.T."/>
            <person name="Xiao Z.Y."/>
            <person name="Nan H."/>
            <person name="Yue Y."/>
            <person name="Zhu X.G."/>
            <person name="Wu Y."/>
            <person name="Hong X.N."/>
            <person name="Fan G.Y."/>
            <person name="Tong Y."/>
            <person name="Zhang D."/>
            <person name="Mao C.L."/>
            <person name="Liu Y.L."/>
            <person name="Hao S.J."/>
            <person name="Liu W.Q."/>
            <person name="Lv M.Q."/>
            <person name="Zhang H.B."/>
            <person name="Liu Y."/>
            <person name="Hu-Tang G.R."/>
            <person name="Wang J.P."/>
            <person name="Wang J.H."/>
            <person name="Sun Y.H."/>
            <person name="Ni S.B."/>
            <person name="Chen W.B."/>
            <person name="Zhang X.C."/>
            <person name="Jiao Y.N."/>
            <person name="Eichler E.E."/>
            <person name="Li G.H."/>
            <person name="Liu X."/>
            <person name="Gao L.Z."/>
        </authorList>
    </citation>
    <scope>NUCLEOTIDE SEQUENCE [LARGE SCALE GENOMIC DNA]</scope>
    <source>
        <strain evidence="3">cv. GT1</strain>
        <tissue evidence="2">Leaf</tissue>
    </source>
</reference>
<accession>A0A6A6LQF1</accession>
<evidence type="ECO:0000313" key="3">
    <source>
        <dbReference type="Proteomes" id="UP000467840"/>
    </source>
</evidence>
<evidence type="ECO:0000313" key="2">
    <source>
        <dbReference type="EMBL" id="KAF2303670.1"/>
    </source>
</evidence>
<gene>
    <name evidence="2" type="ORF">GH714_021110</name>
</gene>
<proteinExistence type="predicted"/>
<name>A0A6A6LQF1_HEVBR</name>
<comment type="caution">
    <text evidence="2">The sequence shown here is derived from an EMBL/GenBank/DDBJ whole genome shotgun (WGS) entry which is preliminary data.</text>
</comment>
<keyword evidence="3" id="KW-1185">Reference proteome</keyword>
<dbReference type="EMBL" id="JAAGAX010000009">
    <property type="protein sequence ID" value="KAF2303670.1"/>
    <property type="molecule type" value="Genomic_DNA"/>
</dbReference>
<sequence length="204" mass="22149">MRFTAGWRPTGACGACWATRAKTRFIGRATGTKASGACELQGTTLKRGSSTRTGAQSAAACWSLAKRGSSGEGRARRARTARGQRDETRFMRAKLLEAPGEREKRLGQLPTEEVQGAGGVLGTCWACRADGRPKTRFTGQVWCTSGPLACGPCGSSRQADEAQNEVHRTERVHGKGWGTRDRRTEMRFKRTREDWALAGSQMPG</sequence>